<dbReference type="EMBL" id="VHIQ01000007">
    <property type="protein sequence ID" value="TPV31961.1"/>
    <property type="molecule type" value="Genomic_DNA"/>
</dbReference>
<dbReference type="Proteomes" id="UP000317332">
    <property type="component" value="Unassembled WGS sequence"/>
</dbReference>
<evidence type="ECO:0000259" key="1">
    <source>
        <dbReference type="Pfam" id="PF10988"/>
    </source>
</evidence>
<dbReference type="PANTHER" id="PTHR39200">
    <property type="entry name" value="HYPOTHETICAL EXPORTED PROTEIN"/>
    <property type="match status" value="1"/>
</dbReference>
<dbReference type="InterPro" id="IPR021255">
    <property type="entry name" value="DUF2807"/>
</dbReference>
<proteinExistence type="predicted"/>
<dbReference type="Pfam" id="PF10988">
    <property type="entry name" value="DUF2807"/>
    <property type="match status" value="1"/>
</dbReference>
<feature type="domain" description="Putative auto-transporter adhesin head GIN" evidence="1">
    <location>
        <begin position="41"/>
        <end position="232"/>
    </location>
</feature>
<keyword evidence="3" id="KW-1185">Reference proteome</keyword>
<dbReference type="OrthoDB" id="1466971at2"/>
<reference evidence="2 3" key="1">
    <citation type="submission" date="2019-06" db="EMBL/GenBank/DDBJ databases">
        <title>Flavobacteriaceae Paucihalobacterium erythroidium CWB-1, complete genome.</title>
        <authorList>
            <person name="Wu S."/>
        </authorList>
    </citation>
    <scope>NUCLEOTIDE SEQUENCE [LARGE SCALE GENOMIC DNA]</scope>
    <source>
        <strain evidence="2 3">CWB-1</strain>
    </source>
</reference>
<dbReference type="PANTHER" id="PTHR39200:SF1">
    <property type="entry name" value="AUTO-TRANSPORTER ADHESIN HEAD GIN DOMAIN-CONTAINING PROTEIN-RELATED"/>
    <property type="match status" value="1"/>
</dbReference>
<protein>
    <submittedName>
        <fullName evidence="2">DUF2807 domain-containing protein</fullName>
    </submittedName>
</protein>
<dbReference type="RefSeq" id="WP_140991249.1">
    <property type="nucleotide sequence ID" value="NZ_VHIQ01000007.1"/>
</dbReference>
<sequence>MKYFTYIFIVITLLACDSENAIDCFQTAGNTIQQEIEVESFDKILVNRDITLVVRESTRHSVLIETGSNLINDVDVKVKNNQLILTDNNNCNLVRDFGITKITVSTPTLSEIRTSTQYTISSEGELGFENLTLISENFNMPGTFTVGDFDLQINANSLTVVSNGLSAFYLRGSVNNLSLSFFSGQARVESANLIAQNVEVFHRGSNDMIVNPQQSITGSIVATGNVIAKNQPPIVDVEELFNGRLIFN</sequence>
<gene>
    <name evidence="2" type="ORF">FJ651_14200</name>
</gene>
<accession>A0A506PDF7</accession>
<organism evidence="2 3">
    <name type="scientific">Paucihalobacter ruber</name>
    <dbReference type="NCBI Taxonomy" id="2567861"/>
    <lineage>
        <taxon>Bacteria</taxon>
        <taxon>Pseudomonadati</taxon>
        <taxon>Bacteroidota</taxon>
        <taxon>Flavobacteriia</taxon>
        <taxon>Flavobacteriales</taxon>
        <taxon>Flavobacteriaceae</taxon>
        <taxon>Paucihalobacter</taxon>
    </lineage>
</organism>
<dbReference type="PROSITE" id="PS51257">
    <property type="entry name" value="PROKAR_LIPOPROTEIN"/>
    <property type="match status" value="1"/>
</dbReference>
<comment type="caution">
    <text evidence="2">The sequence shown here is derived from an EMBL/GenBank/DDBJ whole genome shotgun (WGS) entry which is preliminary data.</text>
</comment>
<evidence type="ECO:0000313" key="2">
    <source>
        <dbReference type="EMBL" id="TPV31961.1"/>
    </source>
</evidence>
<dbReference type="AlphaFoldDB" id="A0A506PDF7"/>
<name>A0A506PDF7_9FLAO</name>
<dbReference type="Gene3D" id="2.160.20.120">
    <property type="match status" value="1"/>
</dbReference>
<evidence type="ECO:0000313" key="3">
    <source>
        <dbReference type="Proteomes" id="UP000317332"/>
    </source>
</evidence>